<organism evidence="1 2">
    <name type="scientific">Streptacidiphilus alkalitolerans</name>
    <dbReference type="NCBI Taxonomy" id="3342712"/>
    <lineage>
        <taxon>Bacteria</taxon>
        <taxon>Bacillati</taxon>
        <taxon>Actinomycetota</taxon>
        <taxon>Actinomycetes</taxon>
        <taxon>Kitasatosporales</taxon>
        <taxon>Streptomycetaceae</taxon>
        <taxon>Streptacidiphilus</taxon>
    </lineage>
</organism>
<dbReference type="InterPro" id="IPR039425">
    <property type="entry name" value="RNA_pol_sigma-70-like"/>
</dbReference>
<keyword evidence="2" id="KW-1185">Reference proteome</keyword>
<dbReference type="Gene3D" id="1.10.1740.10">
    <property type="match status" value="1"/>
</dbReference>
<dbReference type="Gene3D" id="1.10.10.10">
    <property type="entry name" value="Winged helix-like DNA-binding domain superfamily/Winged helix DNA-binding domain"/>
    <property type="match status" value="1"/>
</dbReference>
<sequence length="190" mass="21006">MRVAGEVGEQLSPEERSRAELVADLYRQYRSPLVWYLRSRGAADAEAHDAVQEAFAAALRSAAINDPAAWHAWLRTVSTRCLWRARRAEGGGGRIAVETMAPYDLPDAAPASAASVHDVVEARSREQFVLALLDALPPRQRVVFCLHLEGLSIQEITAELGSRQPAVRKNLSRARRSLRELMSEGDAHEL</sequence>
<comment type="caution">
    <text evidence="1">The sequence shown here is derived from an EMBL/GenBank/DDBJ whole genome shotgun (WGS) entry which is preliminary data.</text>
</comment>
<dbReference type="Pfam" id="PF04542">
    <property type="entry name" value="Sigma70_r2"/>
    <property type="match status" value="1"/>
</dbReference>
<dbReference type="InterPro" id="IPR014284">
    <property type="entry name" value="RNA_pol_sigma-70_dom"/>
</dbReference>
<dbReference type="InterPro" id="IPR036388">
    <property type="entry name" value="WH-like_DNA-bd_sf"/>
</dbReference>
<evidence type="ECO:0000313" key="1">
    <source>
        <dbReference type="EMBL" id="MFC1408956.1"/>
    </source>
</evidence>
<dbReference type="SUPFAM" id="SSF88659">
    <property type="entry name" value="Sigma3 and sigma4 domains of RNA polymerase sigma factors"/>
    <property type="match status" value="1"/>
</dbReference>
<dbReference type="InterPro" id="IPR013249">
    <property type="entry name" value="RNA_pol_sigma70_r4_t2"/>
</dbReference>
<dbReference type="EMBL" id="JBHEZX010000002">
    <property type="protein sequence ID" value="MFC1408956.1"/>
    <property type="molecule type" value="Genomic_DNA"/>
</dbReference>
<dbReference type="Pfam" id="PF08281">
    <property type="entry name" value="Sigma70_r4_2"/>
    <property type="match status" value="1"/>
</dbReference>
<dbReference type="InterPro" id="IPR013324">
    <property type="entry name" value="RNA_pol_sigma_r3/r4-like"/>
</dbReference>
<dbReference type="InterPro" id="IPR013325">
    <property type="entry name" value="RNA_pol_sigma_r2"/>
</dbReference>
<accession>A0ABV6V5F0</accession>
<name>A0ABV6V5F0_9ACTN</name>
<dbReference type="PANTHER" id="PTHR43133:SF8">
    <property type="entry name" value="RNA POLYMERASE SIGMA FACTOR HI_1459-RELATED"/>
    <property type="match status" value="1"/>
</dbReference>
<dbReference type="Proteomes" id="UP001592582">
    <property type="component" value="Unassembled WGS sequence"/>
</dbReference>
<dbReference type="InterPro" id="IPR007627">
    <property type="entry name" value="RNA_pol_sigma70_r2"/>
</dbReference>
<gene>
    <name evidence="1" type="ORF">ACEZDG_06645</name>
</gene>
<protein>
    <submittedName>
        <fullName evidence="1">RNA polymerase sigma factor</fullName>
    </submittedName>
</protein>
<dbReference type="PANTHER" id="PTHR43133">
    <property type="entry name" value="RNA POLYMERASE ECF-TYPE SIGMA FACTO"/>
    <property type="match status" value="1"/>
</dbReference>
<dbReference type="NCBIfam" id="TIGR02937">
    <property type="entry name" value="sigma70-ECF"/>
    <property type="match status" value="1"/>
</dbReference>
<reference evidence="1 2" key="1">
    <citation type="submission" date="2024-09" db="EMBL/GenBank/DDBJ databases">
        <authorList>
            <person name="Lee S.D."/>
        </authorList>
    </citation>
    <scope>NUCLEOTIDE SEQUENCE [LARGE SCALE GENOMIC DNA]</scope>
    <source>
        <strain evidence="1 2">N1-1</strain>
    </source>
</reference>
<evidence type="ECO:0000313" key="2">
    <source>
        <dbReference type="Proteomes" id="UP001592582"/>
    </source>
</evidence>
<dbReference type="SUPFAM" id="SSF88946">
    <property type="entry name" value="Sigma2 domain of RNA polymerase sigma factors"/>
    <property type="match status" value="1"/>
</dbReference>
<proteinExistence type="predicted"/>